<dbReference type="AlphaFoldDB" id="A0A7X0DJK8"/>
<dbReference type="PANTHER" id="PTHR43740:SF2">
    <property type="entry name" value="LEUCINE--TRNA LIGASE, MITOCHONDRIAL"/>
    <property type="match status" value="1"/>
</dbReference>
<dbReference type="HAMAP" id="MF_00049_B">
    <property type="entry name" value="Leu_tRNA_synth_B"/>
    <property type="match status" value="1"/>
</dbReference>
<dbReference type="EC" id="6.1.1.4" evidence="9"/>
<dbReference type="Pfam" id="PF09334">
    <property type="entry name" value="tRNA-synt_1g"/>
    <property type="match status" value="1"/>
</dbReference>
<gene>
    <name evidence="9" type="primary">leuS</name>
    <name evidence="15" type="ORF">HNQ06_000482</name>
</gene>
<dbReference type="InterPro" id="IPR001412">
    <property type="entry name" value="aa-tRNA-synth_I_CS"/>
</dbReference>
<comment type="caution">
    <text evidence="9">Lacks conserved residue(s) required for the propagation of feature annotation.</text>
</comment>
<evidence type="ECO:0000313" key="15">
    <source>
        <dbReference type="EMBL" id="MBB6207963.1"/>
    </source>
</evidence>
<evidence type="ECO:0000259" key="11">
    <source>
        <dbReference type="Pfam" id="PF00133"/>
    </source>
</evidence>
<dbReference type="GO" id="GO:0005524">
    <property type="term" value="F:ATP binding"/>
    <property type="evidence" value="ECO:0007669"/>
    <property type="project" value="UniProtKB-UniRule"/>
</dbReference>
<feature type="domain" description="Methionyl/Leucyl tRNA synthetase" evidence="13">
    <location>
        <begin position="43"/>
        <end position="177"/>
    </location>
</feature>
<dbReference type="SUPFAM" id="SSF52374">
    <property type="entry name" value="Nucleotidylyl transferase"/>
    <property type="match status" value="1"/>
</dbReference>
<dbReference type="Gene3D" id="3.40.50.620">
    <property type="entry name" value="HUPs"/>
    <property type="match status" value="2"/>
</dbReference>
<dbReference type="InterPro" id="IPR009080">
    <property type="entry name" value="tRNAsynth_Ia_anticodon-bd"/>
</dbReference>
<evidence type="ECO:0000256" key="4">
    <source>
        <dbReference type="ARBA" id="ARBA00022741"/>
    </source>
</evidence>
<organism evidence="15 16">
    <name type="scientific">Borreliella lanei</name>
    <dbReference type="NCBI Taxonomy" id="373540"/>
    <lineage>
        <taxon>Bacteria</taxon>
        <taxon>Pseudomonadati</taxon>
        <taxon>Spirochaetota</taxon>
        <taxon>Spirochaetia</taxon>
        <taxon>Spirochaetales</taxon>
        <taxon>Borreliaceae</taxon>
        <taxon>Borreliella</taxon>
    </lineage>
</organism>
<keyword evidence="2 9" id="KW-0963">Cytoplasm</keyword>
<evidence type="ECO:0000256" key="7">
    <source>
        <dbReference type="ARBA" id="ARBA00023146"/>
    </source>
</evidence>
<keyword evidence="16" id="KW-1185">Reference proteome</keyword>
<dbReference type="NCBIfam" id="TIGR00396">
    <property type="entry name" value="leuS_bact"/>
    <property type="match status" value="1"/>
</dbReference>
<dbReference type="RefSeq" id="WP_184107369.1">
    <property type="nucleotide sequence ID" value="NZ_CP124054.1"/>
</dbReference>
<dbReference type="CDD" id="cd00812">
    <property type="entry name" value="LeuRS_core"/>
    <property type="match status" value="1"/>
</dbReference>
<evidence type="ECO:0000256" key="9">
    <source>
        <dbReference type="HAMAP-Rule" id="MF_00049"/>
    </source>
</evidence>
<keyword evidence="5 9" id="KW-0067">ATP-binding</keyword>
<accession>A0A7X0DJK8</accession>
<comment type="similarity">
    <text evidence="1 9 10">Belongs to the class-I aminoacyl-tRNA synthetase family.</text>
</comment>
<dbReference type="SUPFAM" id="SSF50677">
    <property type="entry name" value="ValRS/IleRS/LeuRS editing domain"/>
    <property type="match status" value="1"/>
</dbReference>
<dbReference type="FunFam" id="3.40.50.620:FF:000077">
    <property type="entry name" value="Leucine--tRNA ligase"/>
    <property type="match status" value="1"/>
</dbReference>
<dbReference type="Gene3D" id="1.10.730.10">
    <property type="entry name" value="Isoleucyl-tRNA Synthetase, Domain 1"/>
    <property type="match status" value="1"/>
</dbReference>
<evidence type="ECO:0000256" key="2">
    <source>
        <dbReference type="ARBA" id="ARBA00022490"/>
    </source>
</evidence>
<protein>
    <recommendedName>
        <fullName evidence="9">Leucine--tRNA ligase</fullName>
        <ecNumber evidence="9">6.1.1.4</ecNumber>
    </recommendedName>
    <alternativeName>
        <fullName evidence="9">Leucyl-tRNA synthetase</fullName>
        <shortName evidence="9">LeuRS</shortName>
    </alternativeName>
</protein>
<name>A0A7X0DJK8_9SPIR</name>
<evidence type="ECO:0000313" key="16">
    <source>
        <dbReference type="Proteomes" id="UP000575983"/>
    </source>
</evidence>
<dbReference type="InterPro" id="IPR025709">
    <property type="entry name" value="Leu_tRNA-synth_edit"/>
</dbReference>
<dbReference type="FunFam" id="3.40.50.620:FF:000056">
    <property type="entry name" value="Leucine--tRNA ligase"/>
    <property type="match status" value="1"/>
</dbReference>
<feature type="domain" description="Methionyl/Valyl/Leucyl/Isoleucyl-tRNA synthetase anticodon-binding" evidence="12">
    <location>
        <begin position="686"/>
        <end position="804"/>
    </location>
</feature>
<dbReference type="Proteomes" id="UP000575983">
    <property type="component" value="Unassembled WGS sequence"/>
</dbReference>
<dbReference type="InterPro" id="IPR009008">
    <property type="entry name" value="Val/Leu/Ile-tRNA-synth_edit"/>
</dbReference>
<comment type="caution">
    <text evidence="15">The sequence shown here is derived from an EMBL/GenBank/DDBJ whole genome shotgun (WGS) entry which is preliminary data.</text>
</comment>
<dbReference type="InterPro" id="IPR015413">
    <property type="entry name" value="Methionyl/Leucyl_tRNA_Synth"/>
</dbReference>
<dbReference type="GO" id="GO:0004823">
    <property type="term" value="F:leucine-tRNA ligase activity"/>
    <property type="evidence" value="ECO:0007669"/>
    <property type="project" value="UniProtKB-UniRule"/>
</dbReference>
<dbReference type="EMBL" id="JACHFC010000002">
    <property type="protein sequence ID" value="MBB6207963.1"/>
    <property type="molecule type" value="Genomic_DNA"/>
</dbReference>
<keyword evidence="3 9" id="KW-0436">Ligase</keyword>
<feature type="binding site" evidence="9">
    <location>
        <position position="620"/>
    </location>
    <ligand>
        <name>ATP</name>
        <dbReference type="ChEBI" id="CHEBI:30616"/>
    </ligand>
</feature>
<dbReference type="SUPFAM" id="SSF47323">
    <property type="entry name" value="Anticodon-binding domain of a subclass of class I aminoacyl-tRNA synthetases"/>
    <property type="match status" value="1"/>
</dbReference>
<evidence type="ECO:0000256" key="8">
    <source>
        <dbReference type="ARBA" id="ARBA00047469"/>
    </source>
</evidence>
<dbReference type="PRINTS" id="PR00985">
    <property type="entry name" value="TRNASYNTHLEU"/>
</dbReference>
<keyword evidence="6 9" id="KW-0648">Protein biosynthesis</keyword>
<proteinExistence type="inferred from homology"/>
<dbReference type="PROSITE" id="PS00178">
    <property type="entry name" value="AA_TRNA_LIGASE_I"/>
    <property type="match status" value="1"/>
</dbReference>
<feature type="domain" description="Aminoacyl-tRNA synthetase class Ia" evidence="11">
    <location>
        <begin position="617"/>
        <end position="643"/>
    </location>
</feature>
<dbReference type="GO" id="GO:0005829">
    <property type="term" value="C:cytosol"/>
    <property type="evidence" value="ECO:0007669"/>
    <property type="project" value="TreeGrafter"/>
</dbReference>
<feature type="domain" description="Leucyl-tRNA synthetase editing" evidence="14">
    <location>
        <begin position="227"/>
        <end position="410"/>
    </location>
</feature>
<dbReference type="Pfam" id="PF08264">
    <property type="entry name" value="Anticodon_1"/>
    <property type="match status" value="1"/>
</dbReference>
<evidence type="ECO:0000259" key="14">
    <source>
        <dbReference type="Pfam" id="PF13603"/>
    </source>
</evidence>
<feature type="short sequence motif" description="'KMSKS' region" evidence="9">
    <location>
        <begin position="617"/>
        <end position="621"/>
    </location>
</feature>
<dbReference type="GO" id="GO:0006429">
    <property type="term" value="P:leucyl-tRNA aminoacylation"/>
    <property type="evidence" value="ECO:0007669"/>
    <property type="project" value="UniProtKB-UniRule"/>
</dbReference>
<dbReference type="FunFam" id="1.10.730.10:FF:000002">
    <property type="entry name" value="Leucine--tRNA ligase"/>
    <property type="match status" value="1"/>
</dbReference>
<evidence type="ECO:0000259" key="13">
    <source>
        <dbReference type="Pfam" id="PF09334"/>
    </source>
</evidence>
<sequence>MSKYEFIKIEKKWQEFWDNNKTYKVEEDPSIPKEKRLYILDMFPYPSANGLHVGHPEGYTATDIFGRYKLLNGFHVLHPIGFDSFGLPAENYAIQTGTHPQKSTEENINKFKKQIKAFGFAYDWDREIRTHEENYYKWTQWIFLQLYKKGLAYVKEMPVWYCPELGTVLANEEIIQTSDGPKSERGFYNVEKKYLRQWVLKITKYAERLLNDLEELEWPESVKEMQRNWIGKSTGVEIDFEIEGHNDKLKVFTTRPDTIFGITYLVIAPENKLIEKITKNNFKKDVLKYVKQEELKSDLNRTSLEKDKSGVFTGSYAFHPITNEKIPIWVGSYVLGTYGTGAVMGVPAHDERDFQFAKKYQLKILPVISKSGKNEILEKAFIDDGISINSPNEFNNLKNSEVKDKVIKWLTKNKKGKEKVTYKLRDWIFSRQRYWGEPIPILFDKLGNAIPLEENDLPLKLPEIANYKPSGTGESPLSRIKDWVNVKDMGFTRETNTMPQWAGSCWYYLRYLDPKNPKEFANKKKIEYWMPVDLYIGGAEHTVLHLLYSRFWHKVLYDLGYVNTKEPFKKLVNQGIITSFSYQKENGILIPNDQVIEKDNKFFDKKDNKEVTQVIAKMSKSLKNVINPDDIIKEFGADSMRIYEMFMGPLTDSKPWNTKGIIGVFRFLNKIWSLREKELSKDNPPKEIISELHKVIKKVSEDTEKLNFNTAISAMMIFINELLKYEKNYLNIFKPFIIILSPYAPHLAEELWEYIGELPSLFKNSKWPKFDESLIIKDKKEIVLQINGKIKDKILLNKETEEEEELKKIAMENSKIKSNLFNKKIVKIIVIKNKLVNIVIK</sequence>
<dbReference type="InterPro" id="IPR013155">
    <property type="entry name" value="M/V/L/I-tRNA-synth_anticd-bd"/>
</dbReference>
<dbReference type="GO" id="GO:0002161">
    <property type="term" value="F:aminoacyl-tRNA deacylase activity"/>
    <property type="evidence" value="ECO:0007669"/>
    <property type="project" value="InterPro"/>
</dbReference>
<reference evidence="15 16" key="1">
    <citation type="submission" date="2020-08" db="EMBL/GenBank/DDBJ databases">
        <title>Genomic Encyclopedia of Type Strains, Phase IV (KMG-IV): sequencing the most valuable type-strain genomes for metagenomic binning, comparative biology and taxonomic classification.</title>
        <authorList>
            <person name="Goeker M."/>
        </authorList>
    </citation>
    <scope>NUCLEOTIDE SEQUENCE [LARGE SCALE GENOMIC DNA]</scope>
    <source>
        <strain evidence="15 16">DSM 17992</strain>
    </source>
</reference>
<keyword evidence="7 9" id="KW-0030">Aminoacyl-tRNA synthetase</keyword>
<dbReference type="PANTHER" id="PTHR43740">
    <property type="entry name" value="LEUCYL-TRNA SYNTHETASE"/>
    <property type="match status" value="1"/>
</dbReference>
<evidence type="ECO:0000256" key="3">
    <source>
        <dbReference type="ARBA" id="ARBA00022598"/>
    </source>
</evidence>
<keyword evidence="4 9" id="KW-0547">Nucleotide-binding</keyword>
<dbReference type="InterPro" id="IPR014729">
    <property type="entry name" value="Rossmann-like_a/b/a_fold"/>
</dbReference>
<comment type="catalytic activity">
    <reaction evidence="8 9">
        <text>tRNA(Leu) + L-leucine + ATP = L-leucyl-tRNA(Leu) + AMP + diphosphate</text>
        <dbReference type="Rhea" id="RHEA:11688"/>
        <dbReference type="Rhea" id="RHEA-COMP:9613"/>
        <dbReference type="Rhea" id="RHEA-COMP:9622"/>
        <dbReference type="ChEBI" id="CHEBI:30616"/>
        <dbReference type="ChEBI" id="CHEBI:33019"/>
        <dbReference type="ChEBI" id="CHEBI:57427"/>
        <dbReference type="ChEBI" id="CHEBI:78442"/>
        <dbReference type="ChEBI" id="CHEBI:78494"/>
        <dbReference type="ChEBI" id="CHEBI:456215"/>
        <dbReference type="EC" id="6.1.1.4"/>
    </reaction>
</comment>
<dbReference type="InterPro" id="IPR002302">
    <property type="entry name" value="Leu-tRNA-ligase"/>
</dbReference>
<dbReference type="InterPro" id="IPR002300">
    <property type="entry name" value="aa-tRNA-synth_Ia"/>
</dbReference>
<comment type="subcellular location">
    <subcellularLocation>
        <location evidence="9">Cytoplasm</location>
    </subcellularLocation>
</comment>
<evidence type="ECO:0000256" key="5">
    <source>
        <dbReference type="ARBA" id="ARBA00022840"/>
    </source>
</evidence>
<dbReference type="CDD" id="cd07958">
    <property type="entry name" value="Anticodon_Ia_Leu_BEm"/>
    <property type="match status" value="1"/>
</dbReference>
<dbReference type="Pfam" id="PF00133">
    <property type="entry name" value="tRNA-synt_1"/>
    <property type="match status" value="1"/>
</dbReference>
<dbReference type="Pfam" id="PF13603">
    <property type="entry name" value="tRNA-synt_1_2"/>
    <property type="match status" value="1"/>
</dbReference>
<evidence type="ECO:0000256" key="10">
    <source>
        <dbReference type="RuleBase" id="RU363035"/>
    </source>
</evidence>
<evidence type="ECO:0000256" key="6">
    <source>
        <dbReference type="ARBA" id="ARBA00022917"/>
    </source>
</evidence>
<evidence type="ECO:0000259" key="12">
    <source>
        <dbReference type="Pfam" id="PF08264"/>
    </source>
</evidence>
<evidence type="ECO:0000256" key="1">
    <source>
        <dbReference type="ARBA" id="ARBA00005594"/>
    </source>
</evidence>